<dbReference type="EC" id="2.3.2.36" evidence="20"/>
<evidence type="ECO:0000256" key="10">
    <source>
        <dbReference type="ARBA" id="ARBA00022771"/>
    </source>
</evidence>
<dbReference type="PRINTS" id="PR01911">
    <property type="entry name" value="PFDSPHPHTASE"/>
</dbReference>
<dbReference type="GO" id="GO:0016567">
    <property type="term" value="P:protein ubiquitination"/>
    <property type="evidence" value="ECO:0007669"/>
    <property type="project" value="UniProtKB-ARBA"/>
</dbReference>
<keyword evidence="24" id="KW-1185">Reference proteome</keyword>
<dbReference type="GO" id="GO:0008270">
    <property type="term" value="F:zinc ion binding"/>
    <property type="evidence" value="ECO:0007669"/>
    <property type="project" value="UniProtKB-KW"/>
</dbReference>
<keyword evidence="11" id="KW-0833">Ubl conjugation pathway</keyword>
<evidence type="ECO:0000256" key="12">
    <source>
        <dbReference type="ARBA" id="ARBA00022801"/>
    </source>
</evidence>
<dbReference type="InterPro" id="IPR029021">
    <property type="entry name" value="Prot-tyrosine_phosphatase-like"/>
</dbReference>
<feature type="compositionally biased region" description="Gly residues" evidence="21">
    <location>
        <begin position="629"/>
        <end position="641"/>
    </location>
</feature>
<feature type="compositionally biased region" description="Low complexity" evidence="21">
    <location>
        <begin position="20"/>
        <end position="35"/>
    </location>
</feature>
<accession>A0AAN6G8C3</accession>
<dbReference type="InterPro" id="IPR004861">
    <property type="entry name" value="Siw14-like"/>
</dbReference>
<dbReference type="InterPro" id="IPR020428">
    <property type="entry name" value="PFA-DSPs"/>
</dbReference>
<evidence type="ECO:0000256" key="19">
    <source>
        <dbReference type="ARBA" id="ARBA00034438"/>
    </source>
</evidence>
<dbReference type="EMBL" id="JAPDMQ010000359">
    <property type="protein sequence ID" value="KAK0526308.1"/>
    <property type="molecule type" value="Genomic_DNA"/>
</dbReference>
<proteinExistence type="inferred from homology"/>
<feature type="compositionally biased region" description="Acidic residues" evidence="21">
    <location>
        <begin position="642"/>
        <end position="653"/>
    </location>
</feature>
<evidence type="ECO:0000256" key="18">
    <source>
        <dbReference type="ARBA" id="ARBA00032511"/>
    </source>
</evidence>
<feature type="compositionally biased region" description="Pro residues" evidence="21">
    <location>
        <begin position="1"/>
        <end position="11"/>
    </location>
</feature>
<evidence type="ECO:0000256" key="6">
    <source>
        <dbReference type="ARBA" id="ARBA00022490"/>
    </source>
</evidence>
<dbReference type="Pfam" id="PF03162">
    <property type="entry name" value="Y_phosphatase2"/>
    <property type="match status" value="1"/>
</dbReference>
<evidence type="ECO:0000256" key="2">
    <source>
        <dbReference type="ARBA" id="ARBA00004585"/>
    </source>
</evidence>
<evidence type="ECO:0000313" key="23">
    <source>
        <dbReference type="EMBL" id="KAK0526308.1"/>
    </source>
</evidence>
<evidence type="ECO:0000256" key="4">
    <source>
        <dbReference type="ARBA" id="ARBA00008704"/>
    </source>
</evidence>
<evidence type="ECO:0000256" key="16">
    <source>
        <dbReference type="ARBA" id="ARBA00023136"/>
    </source>
</evidence>
<dbReference type="GO" id="GO:0016562">
    <property type="term" value="P:protein import into peroxisome matrix, receptor recycling"/>
    <property type="evidence" value="ECO:0007669"/>
    <property type="project" value="UniProtKB-ARBA"/>
</dbReference>
<keyword evidence="17" id="KW-0576">Peroxisome</keyword>
<evidence type="ECO:0000256" key="11">
    <source>
        <dbReference type="ARBA" id="ARBA00022786"/>
    </source>
</evidence>
<gene>
    <name evidence="23" type="primary">PEX2</name>
    <name evidence="23" type="ORF">OC842_005224</name>
</gene>
<keyword evidence="14" id="KW-0653">Protein transport</keyword>
<evidence type="ECO:0000313" key="24">
    <source>
        <dbReference type="Proteomes" id="UP001176521"/>
    </source>
</evidence>
<dbReference type="InterPro" id="IPR025654">
    <property type="entry name" value="PEX2/10"/>
</dbReference>
<feature type="region of interest" description="Disordered" evidence="21">
    <location>
        <begin position="585"/>
        <end position="709"/>
    </location>
</feature>
<dbReference type="SUPFAM" id="SSF52799">
    <property type="entry name" value="(Phosphotyrosine protein) phosphatases II"/>
    <property type="match status" value="1"/>
</dbReference>
<comment type="caution">
    <text evidence="23">The sequence shown here is derived from an EMBL/GenBank/DDBJ whole genome shotgun (WGS) entry which is preliminary data.</text>
</comment>
<evidence type="ECO:0000256" key="7">
    <source>
        <dbReference type="ARBA" id="ARBA00022679"/>
    </source>
</evidence>
<keyword evidence="6" id="KW-0963">Cytoplasm</keyword>
<evidence type="ECO:0000256" key="9">
    <source>
        <dbReference type="ARBA" id="ARBA00022723"/>
    </source>
</evidence>
<feature type="region of interest" description="Disordered" evidence="21">
    <location>
        <begin position="1"/>
        <end position="40"/>
    </location>
</feature>
<keyword evidence="8" id="KW-0812">Transmembrane</keyword>
<comment type="subcellular location">
    <subcellularLocation>
        <location evidence="1">Cytoplasm</location>
    </subcellularLocation>
    <subcellularLocation>
        <location evidence="2">Peroxisome membrane</location>
        <topology evidence="2">Multi-pass membrane protein</topology>
    </subcellularLocation>
</comment>
<dbReference type="InterPro" id="IPR006845">
    <property type="entry name" value="Pex_N"/>
</dbReference>
<organism evidence="23 24">
    <name type="scientific">Tilletia horrida</name>
    <dbReference type="NCBI Taxonomy" id="155126"/>
    <lineage>
        <taxon>Eukaryota</taxon>
        <taxon>Fungi</taxon>
        <taxon>Dikarya</taxon>
        <taxon>Basidiomycota</taxon>
        <taxon>Ustilaginomycotina</taxon>
        <taxon>Exobasidiomycetes</taxon>
        <taxon>Tilletiales</taxon>
        <taxon>Tilletiaceae</taxon>
        <taxon>Tilletia</taxon>
    </lineage>
</organism>
<dbReference type="Gene3D" id="3.90.190.10">
    <property type="entry name" value="Protein tyrosine phosphatase superfamily"/>
    <property type="match status" value="1"/>
</dbReference>
<comment type="pathway">
    <text evidence="3">Protein modification; protein ubiquitination.</text>
</comment>
<name>A0AAN6G8C3_9BASI</name>
<dbReference type="PANTHER" id="PTHR48178">
    <property type="entry name" value="PEROXISOME BIOGENESIS FACTOR 2"/>
    <property type="match status" value="1"/>
</dbReference>
<comment type="similarity">
    <text evidence="4">Belongs to the pex2/pex10/pex12 family.</text>
</comment>
<evidence type="ECO:0000256" key="3">
    <source>
        <dbReference type="ARBA" id="ARBA00004906"/>
    </source>
</evidence>
<evidence type="ECO:0000256" key="5">
    <source>
        <dbReference type="ARBA" id="ARBA00022448"/>
    </source>
</evidence>
<dbReference type="Proteomes" id="UP001176521">
    <property type="component" value="Unassembled WGS sequence"/>
</dbReference>
<keyword evidence="9" id="KW-0479">Metal-binding</keyword>
<feature type="region of interest" description="Disordered" evidence="21">
    <location>
        <begin position="762"/>
        <end position="791"/>
    </location>
</feature>
<keyword evidence="13" id="KW-0862">Zinc</keyword>
<evidence type="ECO:0000256" key="14">
    <source>
        <dbReference type="ARBA" id="ARBA00022927"/>
    </source>
</evidence>
<evidence type="ECO:0000259" key="22">
    <source>
        <dbReference type="Pfam" id="PF04757"/>
    </source>
</evidence>
<keyword evidence="5" id="KW-0813">Transport</keyword>
<feature type="compositionally biased region" description="Low complexity" evidence="21">
    <location>
        <begin position="762"/>
        <end position="775"/>
    </location>
</feature>
<dbReference type="FunFam" id="3.90.190.10:FF:000035">
    <property type="entry name" value="Tyrosine phosphatase, putative"/>
    <property type="match status" value="1"/>
</dbReference>
<evidence type="ECO:0000256" key="17">
    <source>
        <dbReference type="ARBA" id="ARBA00023140"/>
    </source>
</evidence>
<comment type="catalytic activity">
    <reaction evidence="19">
        <text>[E2 ubiquitin-conjugating enzyme]-S-ubiquitinyl-L-cysteine + [acceptor protein]-L-cysteine = [E2 ubiquitin-conjugating enzyme]-L-cysteine + [acceptor protein]-S-ubiquitinyl-L-cysteine.</text>
        <dbReference type="EC" id="2.3.2.36"/>
    </reaction>
</comment>
<evidence type="ECO:0000256" key="13">
    <source>
        <dbReference type="ARBA" id="ARBA00022833"/>
    </source>
</evidence>
<keyword evidence="10" id="KW-0863">Zinc-finger</keyword>
<reference evidence="23" key="1">
    <citation type="journal article" date="2023" name="PhytoFront">
        <title>Draft Genome Resources of Seven Strains of Tilletia horrida, Causal Agent of Kernel Smut of Rice.</title>
        <authorList>
            <person name="Khanal S."/>
            <person name="Antony Babu S."/>
            <person name="Zhou X.G."/>
        </authorList>
    </citation>
    <scope>NUCLEOTIDE SEQUENCE</scope>
    <source>
        <strain evidence="23">TX3</strain>
    </source>
</reference>
<feature type="region of interest" description="Disordered" evidence="21">
    <location>
        <begin position="410"/>
        <end position="517"/>
    </location>
</feature>
<protein>
    <recommendedName>
        <fullName evidence="20">RING-type E3 ubiquitin transferase (cysteine targeting)</fullName>
        <ecNumber evidence="20">2.3.2.36</ecNumber>
    </recommendedName>
    <alternativeName>
        <fullName evidence="18">Peroxin-2</fullName>
    </alternativeName>
</protein>
<keyword evidence="16" id="KW-0472">Membrane</keyword>
<evidence type="ECO:0000256" key="20">
    <source>
        <dbReference type="ARBA" id="ARBA00034523"/>
    </source>
</evidence>
<dbReference type="GO" id="GO:0016791">
    <property type="term" value="F:phosphatase activity"/>
    <property type="evidence" value="ECO:0007669"/>
    <property type="project" value="InterPro"/>
</dbReference>
<evidence type="ECO:0000256" key="1">
    <source>
        <dbReference type="ARBA" id="ARBA00004496"/>
    </source>
</evidence>
<sequence>MTDPAAPPPAAGPRGDGQSTDADQPQPQTQPQDAALAQSHAEMEPFWSAARAASEPTIDRIWKRLPTFPSPALRVQRVNQLDAELLDEELVGLLLEPVKTALSNIKATLPSDLEPELLLVLRLVLYKLSIWDHGATYGAMIQNLKYRNEWAHRGGLQSTSRDIPLSTLQLSLYPLLTILLPWAHTRAERSMTSHSFSDMPSNDPRRLLWAGLDRAQKVWAAAALLNFAIFLGDGKYRTLVDRVLGMRLTYARRAMNRNVSFEFLNRQLVWHAFTEFLLFLLPLIRPRRILRRLTKLPTHPKLLSFLLRFLPNVVTERFLGILPAPQGQSKPVLASNGFMAQVSRLTSRGQSMDENKKGIYADLPKGCCAICWQRLEREAGVSTSGGVAGSAAAAASLTGASAAFGALGMPSADPLDPTSRFTSGTARVGARRQRPRAMQGSQQALANRALKGIKTAARRDRAKRRKARLAERQQRRNARSSGSVSGTEAEHSSSESSDEEDDEDEKKETNEDDREEALMLGGVSSTGLRYSDAALFVPYAAQPCGCQYCYFCLTERLLSEEAGEELEDEGGWECLRCATRVRGAARAVAPEEEGGEDAGATDGDDGDDDHQQPPPSGPGVGPDDDQDGSGPGPSSGGGGGDDLFDNDDDDEVFDFSTDGAGGAQQHRANAAVEAETSEDDDGPPTPSDEFGPRGSYGGGSGNITINPSNLPPFLRSTRAFSLKNDDLILHEEAAALAIRTPTRRMSAVGPRGERERLFITTSASTPTPSSNPASNLARTRHASQVGSGFTSASSMAHHHHHLLSAPASASIPAGVSGSHVVVPPLNFDVVAAGVYRSGHPNERNFDFMQRLGLRSIMYLANEDYRDNVAGWARASGLQIFHFPLEVNKEPFAEMDAGHVANALSAVADKRNLPMLIHCNKGKYRVGCLVGCLRRLQGWSHTSIFEEFARFAGNNKIADQEFIEVFKLNTVAIDPENKPEWLT</sequence>
<dbReference type="GO" id="GO:0061630">
    <property type="term" value="F:ubiquitin protein ligase activity"/>
    <property type="evidence" value="ECO:0007669"/>
    <property type="project" value="UniProtKB-EC"/>
</dbReference>
<evidence type="ECO:0000256" key="8">
    <source>
        <dbReference type="ARBA" id="ARBA00022692"/>
    </source>
</evidence>
<evidence type="ECO:0000256" key="21">
    <source>
        <dbReference type="SAM" id="MobiDB-lite"/>
    </source>
</evidence>
<feature type="compositionally biased region" description="Acidic residues" evidence="21">
    <location>
        <begin position="496"/>
        <end position="515"/>
    </location>
</feature>
<dbReference type="Pfam" id="PF04757">
    <property type="entry name" value="Pex2_Pex12"/>
    <property type="match status" value="1"/>
</dbReference>
<dbReference type="AlphaFoldDB" id="A0AAN6G8C3"/>
<feature type="domain" description="Pex N-terminal" evidence="22">
    <location>
        <begin position="87"/>
        <end position="293"/>
    </location>
</feature>
<keyword evidence="15" id="KW-1133">Transmembrane helix</keyword>
<dbReference type="GO" id="GO:0005778">
    <property type="term" value="C:peroxisomal membrane"/>
    <property type="evidence" value="ECO:0007669"/>
    <property type="project" value="UniProtKB-SubCell"/>
</dbReference>
<keyword evidence="7" id="KW-0808">Transferase</keyword>
<evidence type="ECO:0000256" key="15">
    <source>
        <dbReference type="ARBA" id="ARBA00022989"/>
    </source>
</evidence>
<dbReference type="PANTHER" id="PTHR48178:SF1">
    <property type="entry name" value="PEROXISOME BIOGENESIS FACTOR 2"/>
    <property type="match status" value="1"/>
</dbReference>
<keyword evidence="12" id="KW-0378">Hydrolase</keyword>